<dbReference type="InterPro" id="IPR017508">
    <property type="entry name" value="HipA_N1"/>
</dbReference>
<dbReference type="InterPro" id="IPR052028">
    <property type="entry name" value="HipA_Ser/Thr_kinase"/>
</dbReference>
<evidence type="ECO:0000313" key="6">
    <source>
        <dbReference type="EMBL" id="SFI08680.1"/>
    </source>
</evidence>
<evidence type="ECO:0000259" key="5">
    <source>
        <dbReference type="Pfam" id="PF13657"/>
    </source>
</evidence>
<dbReference type="InterPro" id="IPR012893">
    <property type="entry name" value="HipA-like_C"/>
</dbReference>
<dbReference type="Proteomes" id="UP000199040">
    <property type="component" value="Unassembled WGS sequence"/>
</dbReference>
<evidence type="ECO:0000256" key="3">
    <source>
        <dbReference type="ARBA" id="ARBA00022777"/>
    </source>
</evidence>
<gene>
    <name evidence="6" type="ORF">SAMN04487959_11728</name>
</gene>
<dbReference type="Pfam" id="PF07804">
    <property type="entry name" value="HipA_C"/>
    <property type="match status" value="1"/>
</dbReference>
<reference evidence="6 7" key="1">
    <citation type="submission" date="2016-10" db="EMBL/GenBank/DDBJ databases">
        <authorList>
            <person name="de Groot N.N."/>
        </authorList>
    </citation>
    <scope>NUCLEOTIDE SEQUENCE [LARGE SCALE GENOMIC DNA]</scope>
    <source>
        <strain evidence="6 7">CGMCC 1.6848</strain>
    </source>
</reference>
<name>A0A1I3FBW5_9GAMM</name>
<keyword evidence="2" id="KW-0808">Transferase</keyword>
<keyword evidence="3 6" id="KW-0418">Kinase</keyword>
<evidence type="ECO:0000256" key="2">
    <source>
        <dbReference type="ARBA" id="ARBA00022679"/>
    </source>
</evidence>
<evidence type="ECO:0000313" key="7">
    <source>
        <dbReference type="Proteomes" id="UP000199040"/>
    </source>
</evidence>
<organism evidence="6 7">
    <name type="scientific">Modicisalibacter xianhensis</name>
    <dbReference type="NCBI Taxonomy" id="442341"/>
    <lineage>
        <taxon>Bacteria</taxon>
        <taxon>Pseudomonadati</taxon>
        <taxon>Pseudomonadota</taxon>
        <taxon>Gammaproteobacteria</taxon>
        <taxon>Oceanospirillales</taxon>
        <taxon>Halomonadaceae</taxon>
        <taxon>Modicisalibacter</taxon>
    </lineage>
</organism>
<proteinExistence type="inferred from homology"/>
<dbReference type="PANTHER" id="PTHR37419:SF1">
    <property type="entry name" value="SERINE_THREONINE-PROTEIN KINASE TOXIN HIPA"/>
    <property type="match status" value="1"/>
</dbReference>
<dbReference type="NCBIfam" id="TIGR03071">
    <property type="entry name" value="couple_hipA"/>
    <property type="match status" value="1"/>
</dbReference>
<dbReference type="PANTHER" id="PTHR37419">
    <property type="entry name" value="SERINE/THREONINE-PROTEIN KINASE TOXIN HIPA"/>
    <property type="match status" value="1"/>
</dbReference>
<comment type="similarity">
    <text evidence="1">Belongs to the HipA Ser/Thr kinase family.</text>
</comment>
<keyword evidence="7" id="KW-1185">Reference proteome</keyword>
<feature type="domain" description="HipA N-terminal subdomain 1" evidence="5">
    <location>
        <begin position="5"/>
        <end position="106"/>
    </location>
</feature>
<dbReference type="STRING" id="442341.SAMN04487959_11728"/>
<feature type="domain" description="HipA-like C-terminal" evidence="4">
    <location>
        <begin position="146"/>
        <end position="384"/>
    </location>
</feature>
<dbReference type="Gene3D" id="1.10.1070.20">
    <property type="match status" value="1"/>
</dbReference>
<dbReference type="RefSeq" id="WP_092849513.1">
    <property type="nucleotide sequence ID" value="NZ_FOPY01000017.1"/>
</dbReference>
<dbReference type="GO" id="GO:0005829">
    <property type="term" value="C:cytosol"/>
    <property type="evidence" value="ECO:0007669"/>
    <property type="project" value="TreeGrafter"/>
</dbReference>
<dbReference type="EMBL" id="FOPY01000017">
    <property type="protein sequence ID" value="SFI08680.1"/>
    <property type="molecule type" value="Genomic_DNA"/>
</dbReference>
<evidence type="ECO:0000259" key="4">
    <source>
        <dbReference type="Pfam" id="PF07804"/>
    </source>
</evidence>
<sequence length="435" mass="47926">MTRHLNVWINDTQVGVLIDRNGIWSFTYSEAWVKHPEAYPLCPNLPLQVDTHLDGSTHRPVQWYFDNLLPEEGQRVLLAQAARLGGADAFGLLSHYGAESAGSLTLLPPGATPAPGSCIDLSEQELSQRIREMPSIPLAEQSAKRMSLAGAQHKVAVIFADGALREPVGSLPSTHILKPDHPGDAWPHSVINEWFIMTLAGRVGLPVPTVHRRYLPEPVYLIERFDRRHDGNGWQRMHCIDACQLFGIDRAYKYAEGSVGRLAELSRHCLPSAKARLLLFQWLVFNVLVGNEDAHLKNLSVLPHGSTFRLAPFYDLLCTAVYGTRAYGQDRWPDLASLAWPVQGTQRLNEIDKLTLIAAGESLGIKAATARNAINALVSSVPQQARLLLDETTQENTSLGQASSDLQATLAGESRLLRAIVNIVINEMANQLTKA</sequence>
<dbReference type="AlphaFoldDB" id="A0A1I3FBW5"/>
<dbReference type="Pfam" id="PF13657">
    <property type="entry name" value="Couple_hipA"/>
    <property type="match status" value="1"/>
</dbReference>
<protein>
    <submittedName>
        <fullName evidence="6">Serine/threonine-protein kinase HipA</fullName>
    </submittedName>
</protein>
<dbReference type="GO" id="GO:0004674">
    <property type="term" value="F:protein serine/threonine kinase activity"/>
    <property type="evidence" value="ECO:0007669"/>
    <property type="project" value="TreeGrafter"/>
</dbReference>
<accession>A0A1I3FBW5</accession>
<evidence type="ECO:0000256" key="1">
    <source>
        <dbReference type="ARBA" id="ARBA00010164"/>
    </source>
</evidence>